<comment type="similarity">
    <text evidence="2">Belongs to the peptidase C19 family.</text>
</comment>
<dbReference type="GO" id="GO:0005829">
    <property type="term" value="C:cytosol"/>
    <property type="evidence" value="ECO:0007669"/>
    <property type="project" value="TreeGrafter"/>
</dbReference>
<protein>
    <recommendedName>
        <fullName evidence="8">Ubiquitin carboxyl-terminal hydrolase 36</fullName>
        <ecNumber evidence="3">3.4.19.12</ecNumber>
    </recommendedName>
    <alternativeName>
        <fullName evidence="11">Deubiquitinating enzyme 36</fullName>
    </alternativeName>
    <alternativeName>
        <fullName evidence="10">Protein scrawny</fullName>
    </alternativeName>
    <alternativeName>
        <fullName evidence="9">Ubiquitin thioesterase 36</fullName>
    </alternativeName>
    <alternativeName>
        <fullName evidence="12">Ubiquitin-specific-processing protease 36</fullName>
    </alternativeName>
</protein>
<comment type="catalytic activity">
    <reaction evidence="1">
        <text>Thiol-dependent hydrolysis of ester, thioester, amide, peptide and isopeptide bonds formed by the C-terminal Gly of ubiquitin (a 76-residue protein attached to proteins as an intracellular targeting signal).</text>
        <dbReference type="EC" id="3.4.19.12"/>
    </reaction>
</comment>
<feature type="compositionally biased region" description="Low complexity" evidence="13">
    <location>
        <begin position="436"/>
        <end position="447"/>
    </location>
</feature>
<dbReference type="EnsemblMetazoa" id="Aqu2.1.43405_001">
    <property type="protein sequence ID" value="Aqu2.1.43405_001"/>
    <property type="gene ID" value="Aqu2.1.43405"/>
</dbReference>
<feature type="compositionally biased region" description="Low complexity" evidence="13">
    <location>
        <begin position="487"/>
        <end position="496"/>
    </location>
</feature>
<gene>
    <name evidence="15" type="primary">100636480</name>
</gene>
<keyword evidence="4" id="KW-0645">Protease</keyword>
<evidence type="ECO:0000256" key="7">
    <source>
        <dbReference type="ARBA" id="ARBA00022807"/>
    </source>
</evidence>
<name>A0A1X7VU72_AMPQE</name>
<feature type="compositionally biased region" description="Basic and acidic residues" evidence="13">
    <location>
        <begin position="669"/>
        <end position="698"/>
    </location>
</feature>
<dbReference type="FunFam" id="3.90.70.10:FF:000119">
    <property type="entry name" value="Ubiquitin specific peptidase 36"/>
    <property type="match status" value="1"/>
</dbReference>
<feature type="compositionally biased region" description="Polar residues" evidence="13">
    <location>
        <begin position="448"/>
        <end position="458"/>
    </location>
</feature>
<feature type="compositionally biased region" description="Polar residues" evidence="13">
    <location>
        <begin position="755"/>
        <end position="773"/>
    </location>
</feature>
<dbReference type="GO" id="GO:0016579">
    <property type="term" value="P:protein deubiquitination"/>
    <property type="evidence" value="ECO:0007669"/>
    <property type="project" value="InterPro"/>
</dbReference>
<keyword evidence="5" id="KW-0833">Ubl conjugation pathway</keyword>
<feature type="compositionally biased region" description="Polar residues" evidence="13">
    <location>
        <begin position="725"/>
        <end position="735"/>
    </location>
</feature>
<dbReference type="OrthoDB" id="420187at2759"/>
<evidence type="ECO:0000313" key="15">
    <source>
        <dbReference type="EnsemblMetazoa" id="Aqu2.1.43405_001"/>
    </source>
</evidence>
<feature type="compositionally biased region" description="Polar residues" evidence="13">
    <location>
        <begin position="1022"/>
        <end position="1035"/>
    </location>
</feature>
<feature type="compositionally biased region" description="Basic and acidic residues" evidence="13">
    <location>
        <begin position="637"/>
        <end position="648"/>
    </location>
</feature>
<dbReference type="EnsemblMetazoa" id="XM_019997530.1">
    <property type="protein sequence ID" value="XP_019853089.1"/>
    <property type="gene ID" value="LOC100636480"/>
</dbReference>
<evidence type="ECO:0000256" key="2">
    <source>
        <dbReference type="ARBA" id="ARBA00009085"/>
    </source>
</evidence>
<feature type="domain" description="USP" evidence="14">
    <location>
        <begin position="123"/>
        <end position="427"/>
    </location>
</feature>
<dbReference type="GO" id="GO:0006508">
    <property type="term" value="P:proteolysis"/>
    <property type="evidence" value="ECO:0007669"/>
    <property type="project" value="UniProtKB-KW"/>
</dbReference>
<dbReference type="STRING" id="400682.A0A1X7VU72"/>
<keyword evidence="7" id="KW-0788">Thiol protease</keyword>
<dbReference type="InterPro" id="IPR001394">
    <property type="entry name" value="Peptidase_C19_UCH"/>
</dbReference>
<dbReference type="PROSITE" id="PS50235">
    <property type="entry name" value="USP_3"/>
    <property type="match status" value="1"/>
</dbReference>
<dbReference type="InterPro" id="IPR038765">
    <property type="entry name" value="Papain-like_cys_pep_sf"/>
</dbReference>
<dbReference type="Pfam" id="PF00443">
    <property type="entry name" value="UCH"/>
    <property type="match status" value="1"/>
</dbReference>
<keyword evidence="16" id="KW-1185">Reference proteome</keyword>
<feature type="compositionally biased region" description="Basic and acidic residues" evidence="13">
    <location>
        <begin position="796"/>
        <end position="846"/>
    </location>
</feature>
<dbReference type="Gene3D" id="3.90.70.10">
    <property type="entry name" value="Cysteine proteinases"/>
    <property type="match status" value="1"/>
</dbReference>
<evidence type="ECO:0000256" key="6">
    <source>
        <dbReference type="ARBA" id="ARBA00022801"/>
    </source>
</evidence>
<dbReference type="InterPro" id="IPR028889">
    <property type="entry name" value="USP"/>
</dbReference>
<reference evidence="15" key="2">
    <citation type="submission" date="2017-05" db="UniProtKB">
        <authorList>
            <consortium name="EnsemblMetazoa"/>
        </authorList>
    </citation>
    <scope>IDENTIFICATION</scope>
</reference>
<evidence type="ECO:0000256" key="5">
    <source>
        <dbReference type="ARBA" id="ARBA00022786"/>
    </source>
</evidence>
<dbReference type="SUPFAM" id="SSF54001">
    <property type="entry name" value="Cysteine proteinases"/>
    <property type="match status" value="1"/>
</dbReference>
<feature type="compositionally biased region" description="Basic and acidic residues" evidence="13">
    <location>
        <begin position="779"/>
        <end position="789"/>
    </location>
</feature>
<dbReference type="InterPro" id="IPR050164">
    <property type="entry name" value="Peptidase_C19"/>
</dbReference>
<evidence type="ECO:0000256" key="3">
    <source>
        <dbReference type="ARBA" id="ARBA00012759"/>
    </source>
</evidence>
<reference evidence="16" key="1">
    <citation type="journal article" date="2010" name="Nature">
        <title>The Amphimedon queenslandica genome and the evolution of animal complexity.</title>
        <authorList>
            <person name="Srivastava M."/>
            <person name="Simakov O."/>
            <person name="Chapman J."/>
            <person name="Fahey B."/>
            <person name="Gauthier M.E."/>
            <person name="Mitros T."/>
            <person name="Richards G.S."/>
            <person name="Conaco C."/>
            <person name="Dacre M."/>
            <person name="Hellsten U."/>
            <person name="Larroux C."/>
            <person name="Putnam N.H."/>
            <person name="Stanke M."/>
            <person name="Adamska M."/>
            <person name="Darling A."/>
            <person name="Degnan S.M."/>
            <person name="Oakley T.H."/>
            <person name="Plachetzki D.C."/>
            <person name="Zhai Y."/>
            <person name="Adamski M."/>
            <person name="Calcino A."/>
            <person name="Cummins S.F."/>
            <person name="Goodstein D.M."/>
            <person name="Harris C."/>
            <person name="Jackson D.J."/>
            <person name="Leys S.P."/>
            <person name="Shu S."/>
            <person name="Woodcroft B.J."/>
            <person name="Vervoort M."/>
            <person name="Kosik K.S."/>
            <person name="Manning G."/>
            <person name="Degnan B.M."/>
            <person name="Rokhsar D.S."/>
        </authorList>
    </citation>
    <scope>NUCLEOTIDE SEQUENCE [LARGE SCALE GENOMIC DNA]</scope>
</reference>
<dbReference type="CDD" id="cd02661">
    <property type="entry name" value="Peptidase_C19E"/>
    <property type="match status" value="1"/>
</dbReference>
<feature type="compositionally biased region" description="Basic and acidic residues" evidence="13">
    <location>
        <begin position="1061"/>
        <end position="1070"/>
    </location>
</feature>
<feature type="compositionally biased region" description="Basic and acidic residues" evidence="13">
    <location>
        <begin position="982"/>
        <end position="995"/>
    </location>
</feature>
<feature type="compositionally biased region" description="Basic and acidic residues" evidence="13">
    <location>
        <begin position="931"/>
        <end position="972"/>
    </location>
</feature>
<dbReference type="GO" id="GO:0005634">
    <property type="term" value="C:nucleus"/>
    <property type="evidence" value="ECO:0007669"/>
    <property type="project" value="TreeGrafter"/>
</dbReference>
<feature type="compositionally biased region" description="Polar residues" evidence="13">
    <location>
        <begin position="649"/>
        <end position="661"/>
    </location>
</feature>
<dbReference type="eggNOG" id="KOG1865">
    <property type="taxonomic scope" value="Eukaryota"/>
</dbReference>
<sequence length="1087" mass="123771">MSRIKEVLGHSLKEQEQNRVDQNEEGEGRNGSNFNVDSHLSIHCKRYFDNRVEFSPARHPDTHLESLKDKYQPINTLDNKMDSTSDTPSTPLAVQSEIPKPKKVLFDPDCLLMNWTESRPIGSGLSNMGNTCFLNSVLQCLSYTPPLVNYILSGHHKNKCTHQGFCAMCEYHSHLVRVRKSTGVVKPIPIVHNLRVFAKHFRNGHQEDAHEFLRYFIDSLQRISLIGHQPSKLDVFSKHTTVIHQIFGGYHRSQVKCLKCKRFSNTYDPLLDISLDIKGCPSLQKALFSSIKPDLLDEENKYACPFCKELTRAKKQLTVHVLPKVLTIQLKRFEFNTMFGGKINKTVQYPEHLDMRPFMSDKEGPHEWYRLYAVLVHYGYSCHSGHYYCYVRNSNGVWYSMNDSMVNQVSKATVLSQQAYLLFYIKDSEYAGKTPSSTPTLLPFSPSQKNQPISSKVSATGVGVPVKRPDNEGVIPSPLTPSKPTGVVTPSPKYTSVPPPPSLTSDASIFNTGGSKKVELPALSNKPSPTPPVMPSPSDNPPLQPSIQTTPIPFSTPPRSTTSIKFTPRSVSTSKSKSVLSADETGKSVKPHALVQPMRSVTAKRPVARVLPSPQQVTKSDSTLSDQLESPASSTVCDKKLKENEESTHINGDNVDSSTQPSPAPTVNRDVEHDKKNEKDVKSSKDDDLAKTECESPKQDWVVSNSPSTSSLPTMFGPSLPPDYVQSSSPNNWTVSDMKERLVSRKKKHSHKKTASVSKASPDESSIESSDTSGGRKRGKDERHKEERRIKRKRDRLKEKEKNRSKEKDHIKEKKERDRSKSSKRDSVKEREEPKKREDSDNERDSSKHHKLSKKRRHRDRSSSDESDEEEIEKKRRKQTEHSHKKRKKHHSKRHHSRHSDSSDDESHDGRRKKRQKSPSPFTPPHSKQWKKSDDRSRGRDKDELFREKARRGMEEFRRMKESDKLFDDCLKNKGSTSVTEIKWDSKRSSRRHDSTSSGEPNVLDSLDKSDQLGDGVKTWSGEKNSIDSIKTSEIPSRRKGGRDDWDREIDRGKVKKSKGRHNESWDSRNKFQSYQNKKNFQNNKKF</sequence>
<dbReference type="Proteomes" id="UP000007879">
    <property type="component" value="Unassembled WGS sequence"/>
</dbReference>
<evidence type="ECO:0000256" key="10">
    <source>
        <dbReference type="ARBA" id="ARBA00042154"/>
    </source>
</evidence>
<dbReference type="AlphaFoldDB" id="A0A1X7VU72"/>
<evidence type="ECO:0000256" key="9">
    <source>
        <dbReference type="ARBA" id="ARBA00041300"/>
    </source>
</evidence>
<feature type="compositionally biased region" description="Basic residues" evidence="13">
    <location>
        <begin position="847"/>
        <end position="860"/>
    </location>
</feature>
<evidence type="ECO:0000256" key="13">
    <source>
        <dbReference type="SAM" id="MobiDB-lite"/>
    </source>
</evidence>
<dbReference type="KEGG" id="aqu:100636480"/>
<feature type="compositionally biased region" description="Low complexity" evidence="13">
    <location>
        <begin position="1071"/>
        <end position="1087"/>
    </location>
</feature>
<dbReference type="InParanoid" id="A0A1X7VU72"/>
<feature type="compositionally biased region" description="Polar residues" evidence="13">
    <location>
        <begin position="503"/>
        <end position="514"/>
    </location>
</feature>
<dbReference type="PANTHER" id="PTHR24006:SF758">
    <property type="entry name" value="UBIQUITIN CARBOXYL-TERMINAL HYDROLASE 36"/>
    <property type="match status" value="1"/>
</dbReference>
<feature type="compositionally biased region" description="Basic residues" evidence="13">
    <location>
        <begin position="875"/>
        <end position="898"/>
    </location>
</feature>
<keyword evidence="6" id="KW-0378">Hydrolase</keyword>
<dbReference type="InterPro" id="IPR018200">
    <property type="entry name" value="USP_CS"/>
</dbReference>
<dbReference type="EC" id="3.4.19.12" evidence="3"/>
<evidence type="ECO:0000256" key="11">
    <source>
        <dbReference type="ARBA" id="ARBA00042420"/>
    </source>
</evidence>
<feature type="compositionally biased region" description="Low complexity" evidence="13">
    <location>
        <begin position="570"/>
        <end position="581"/>
    </location>
</feature>
<feature type="region of interest" description="Disordered" evidence="13">
    <location>
        <begin position="436"/>
        <end position="1087"/>
    </location>
</feature>
<dbReference type="GO" id="GO:0004843">
    <property type="term" value="F:cysteine-type deubiquitinase activity"/>
    <property type="evidence" value="ECO:0007669"/>
    <property type="project" value="UniProtKB-EC"/>
</dbReference>
<evidence type="ECO:0000313" key="16">
    <source>
        <dbReference type="Proteomes" id="UP000007879"/>
    </source>
</evidence>
<dbReference type="PROSITE" id="PS00973">
    <property type="entry name" value="USP_2"/>
    <property type="match status" value="1"/>
</dbReference>
<feature type="compositionally biased region" description="Polar residues" evidence="13">
    <location>
        <begin position="702"/>
        <end position="713"/>
    </location>
</feature>
<feature type="compositionally biased region" description="Basic and acidic residues" evidence="13">
    <location>
        <begin position="1042"/>
        <end position="1053"/>
    </location>
</feature>
<feature type="compositionally biased region" description="Polar residues" evidence="13">
    <location>
        <begin position="545"/>
        <end position="565"/>
    </location>
</feature>
<evidence type="ECO:0000256" key="4">
    <source>
        <dbReference type="ARBA" id="ARBA00022670"/>
    </source>
</evidence>
<dbReference type="PROSITE" id="PS00972">
    <property type="entry name" value="USP_1"/>
    <property type="match status" value="1"/>
</dbReference>
<evidence type="ECO:0000256" key="8">
    <source>
        <dbReference type="ARBA" id="ARBA00039432"/>
    </source>
</evidence>
<feature type="region of interest" description="Disordered" evidence="13">
    <location>
        <begin position="1"/>
        <end position="35"/>
    </location>
</feature>
<feature type="compositionally biased region" description="Polar residues" evidence="13">
    <location>
        <begin position="613"/>
        <end position="636"/>
    </location>
</feature>
<proteinExistence type="inferred from homology"/>
<dbReference type="PANTHER" id="PTHR24006">
    <property type="entry name" value="UBIQUITIN CARBOXYL-TERMINAL HYDROLASE"/>
    <property type="match status" value="1"/>
</dbReference>
<feature type="compositionally biased region" description="Pro residues" evidence="13">
    <location>
        <begin position="528"/>
        <end position="544"/>
    </location>
</feature>
<accession>A0A1X7VU72</accession>
<evidence type="ECO:0000256" key="12">
    <source>
        <dbReference type="ARBA" id="ARBA00043009"/>
    </source>
</evidence>
<feature type="compositionally biased region" description="Basic residues" evidence="13">
    <location>
        <begin position="744"/>
        <end position="754"/>
    </location>
</feature>
<organism evidence="15">
    <name type="scientific">Amphimedon queenslandica</name>
    <name type="common">Sponge</name>
    <dbReference type="NCBI Taxonomy" id="400682"/>
    <lineage>
        <taxon>Eukaryota</taxon>
        <taxon>Metazoa</taxon>
        <taxon>Porifera</taxon>
        <taxon>Demospongiae</taxon>
        <taxon>Heteroscleromorpha</taxon>
        <taxon>Haplosclerida</taxon>
        <taxon>Niphatidae</taxon>
        <taxon>Amphimedon</taxon>
    </lineage>
</organism>
<evidence type="ECO:0000256" key="1">
    <source>
        <dbReference type="ARBA" id="ARBA00000707"/>
    </source>
</evidence>
<feature type="compositionally biased region" description="Basic and acidic residues" evidence="13">
    <location>
        <begin position="1"/>
        <end position="28"/>
    </location>
</feature>
<evidence type="ECO:0000259" key="14">
    <source>
        <dbReference type="PROSITE" id="PS50235"/>
    </source>
</evidence>